<keyword evidence="4" id="KW-1185">Reference proteome</keyword>
<feature type="transmembrane region" description="Helical" evidence="2">
    <location>
        <begin position="258"/>
        <end position="281"/>
    </location>
</feature>
<dbReference type="InParanoid" id="A0A200QRC1"/>
<dbReference type="Proteomes" id="UP000195402">
    <property type="component" value="Unassembled WGS sequence"/>
</dbReference>
<evidence type="ECO:0000256" key="1">
    <source>
        <dbReference type="SAM" id="MobiDB-lite"/>
    </source>
</evidence>
<feature type="compositionally biased region" description="Basic and acidic residues" evidence="1">
    <location>
        <begin position="206"/>
        <end position="215"/>
    </location>
</feature>
<gene>
    <name evidence="3" type="ORF">BVC80_8945g23</name>
</gene>
<sequence length="293" mass="32898">MEVENPTRDHPLRSNFTPVIHHKPYKITKEYLTFEIKVTYMRIISSSINMQSYSLNLIFLPRDLHSSCLQINGLNINPSEKISRPLNRHRSDALMSETIYVNTDRIKFKGFSLPFEVQIQDSSSTVLVSGNLRRKVSGFSGGKDDCMWVLECKEGGITEFINGGAVDVYFAGRSLGKPLLLNELVELKKWKGLDFIPDDDDDDETPCDKSKELGEKPNIGGFDEHEYNKNAQHSGYTDVDQIFVEEEEVSLFNAGVRVGIGLGLGMCLSVGVGLGLIVRTYKTTSGAFRKFML</sequence>
<comment type="caution">
    <text evidence="3">The sequence shown here is derived from an EMBL/GenBank/DDBJ whole genome shotgun (WGS) entry which is preliminary data.</text>
</comment>
<reference evidence="3 4" key="1">
    <citation type="journal article" date="2017" name="Mol. Plant">
        <title>The Genome of Medicinal Plant Macleaya cordata Provides New Insights into Benzylisoquinoline Alkaloids Metabolism.</title>
        <authorList>
            <person name="Liu X."/>
            <person name="Liu Y."/>
            <person name="Huang P."/>
            <person name="Ma Y."/>
            <person name="Qing Z."/>
            <person name="Tang Q."/>
            <person name="Cao H."/>
            <person name="Cheng P."/>
            <person name="Zheng Y."/>
            <person name="Yuan Z."/>
            <person name="Zhou Y."/>
            <person name="Liu J."/>
            <person name="Tang Z."/>
            <person name="Zhuo Y."/>
            <person name="Zhang Y."/>
            <person name="Yu L."/>
            <person name="Huang J."/>
            <person name="Yang P."/>
            <person name="Peng Q."/>
            <person name="Zhang J."/>
            <person name="Jiang W."/>
            <person name="Zhang Z."/>
            <person name="Lin K."/>
            <person name="Ro D.K."/>
            <person name="Chen X."/>
            <person name="Xiong X."/>
            <person name="Shang Y."/>
            <person name="Huang S."/>
            <person name="Zeng J."/>
        </authorList>
    </citation>
    <scope>NUCLEOTIDE SEQUENCE [LARGE SCALE GENOMIC DNA]</scope>
    <source>
        <strain evidence="4">cv. BLH2017</strain>
        <tissue evidence="3">Root</tissue>
    </source>
</reference>
<evidence type="ECO:0000313" key="4">
    <source>
        <dbReference type="Proteomes" id="UP000195402"/>
    </source>
</evidence>
<feature type="region of interest" description="Disordered" evidence="1">
    <location>
        <begin position="201"/>
        <end position="224"/>
    </location>
</feature>
<keyword evidence="2" id="KW-0472">Membrane</keyword>
<dbReference type="EMBL" id="MVGT01001244">
    <property type="protein sequence ID" value="OVA13019.1"/>
    <property type="molecule type" value="Genomic_DNA"/>
</dbReference>
<evidence type="ECO:0000256" key="2">
    <source>
        <dbReference type="SAM" id="Phobius"/>
    </source>
</evidence>
<dbReference type="PANTHER" id="PTHR37244:SF1">
    <property type="entry name" value="NADP-SPECIFIC GLUTAMATE DEHYDROGENASE"/>
    <property type="match status" value="1"/>
</dbReference>
<keyword evidence="2" id="KW-0812">Transmembrane</keyword>
<proteinExistence type="predicted"/>
<dbReference type="OrthoDB" id="770302at2759"/>
<protein>
    <submittedName>
        <fullName evidence="3">Uncharacterized protein</fullName>
    </submittedName>
</protein>
<evidence type="ECO:0000313" key="3">
    <source>
        <dbReference type="EMBL" id="OVA13019.1"/>
    </source>
</evidence>
<name>A0A200QRC1_MACCD</name>
<keyword evidence="2" id="KW-1133">Transmembrane helix</keyword>
<dbReference type="OMA" id="AMECEEG"/>
<dbReference type="PANTHER" id="PTHR37244">
    <property type="entry name" value="NADP-SPECIFIC GLUTAMATE DEHYDROGENASE"/>
    <property type="match status" value="1"/>
</dbReference>
<organism evidence="3 4">
    <name type="scientific">Macleaya cordata</name>
    <name type="common">Five-seeded plume-poppy</name>
    <name type="synonym">Bocconia cordata</name>
    <dbReference type="NCBI Taxonomy" id="56857"/>
    <lineage>
        <taxon>Eukaryota</taxon>
        <taxon>Viridiplantae</taxon>
        <taxon>Streptophyta</taxon>
        <taxon>Embryophyta</taxon>
        <taxon>Tracheophyta</taxon>
        <taxon>Spermatophyta</taxon>
        <taxon>Magnoliopsida</taxon>
        <taxon>Ranunculales</taxon>
        <taxon>Papaveraceae</taxon>
        <taxon>Papaveroideae</taxon>
        <taxon>Macleaya</taxon>
    </lineage>
</organism>
<dbReference type="AlphaFoldDB" id="A0A200QRC1"/>
<accession>A0A200QRC1</accession>